<sequence>MTASRKSQRLAVAVFLVSACVLIALLCRRLKADIKGRRRMRVREYNEQQLDWVRLRIFQAHSLHIKGKPLFEGTQYCVPASHIKRAKTKEERIEKELRGDLFQVKGRESRRGKSSMPLPPWAFEDSRVVRVVNALPDGQRHWIMYAYSDCYNWDNESGAVVALWKEFEPELEGVRDDTLQKLKGMAYLCVQDFKNIKNRGKPAHLPSRIRQLTGVPEGNWRRDWLPRWRRMQQILTEFDRAALAKVMEVICDRHVA</sequence>
<reference evidence="1 2" key="1">
    <citation type="journal article" date="2009" name="Appl. Environ. Microbiol.">
        <title>Characterization of a new plasmid-like prophage in a pandemic Vibrio parahaemolyticus O3:K6 strain.</title>
        <authorList>
            <person name="Lan S.F."/>
            <person name="Huang C.H."/>
            <person name="Chang C.H."/>
            <person name="Liao W.C."/>
            <person name="Lin I.H."/>
            <person name="Jian W.N."/>
            <person name="Wu Y.G."/>
            <person name="Chen S.Y."/>
            <person name="Wong H.C."/>
        </authorList>
    </citation>
    <scope>NUCLEOTIDE SEQUENCE [LARGE SCALE GENOMIC DNA]</scope>
</reference>
<dbReference type="RefSeq" id="YP_001039873.1">
    <property type="nucleotide sequence ID" value="NC_009016.1"/>
</dbReference>
<dbReference type="GeneID" id="5076230"/>
<name>A2I310_9CAUD</name>
<accession>A2I310</accession>
<keyword evidence="2" id="KW-1185">Reference proteome</keyword>
<dbReference type="InterPro" id="IPR010455">
    <property type="entry name" value="Phage_82_GpQ"/>
</dbReference>
<dbReference type="KEGG" id="vg:5076230"/>
<protein>
    <submittedName>
        <fullName evidence="1">Antitermination protein Q</fullName>
    </submittedName>
</protein>
<proteinExistence type="predicted"/>
<dbReference type="PROSITE" id="PS51257">
    <property type="entry name" value="PROKAR_LIPOPROTEIN"/>
    <property type="match status" value="1"/>
</dbReference>
<dbReference type="OrthoDB" id="28928at10239"/>
<evidence type="ECO:0000313" key="1">
    <source>
        <dbReference type="EMBL" id="ABM73424.1"/>
    </source>
</evidence>
<dbReference type="Proteomes" id="UP000008090">
    <property type="component" value="Segment"/>
</dbReference>
<organism evidence="1 2">
    <name type="scientific">Vibrio phage VP882</name>
    <dbReference type="NCBI Taxonomy" id="2913982"/>
    <lineage>
        <taxon>Viruses</taxon>
        <taxon>Duplodnaviria</taxon>
        <taxon>Heunggongvirae</taxon>
        <taxon>Uroviricota</taxon>
        <taxon>Caudoviricetes</taxon>
        <taxon>Hapunavirus</taxon>
        <taxon>Hapunavirus VP882</taxon>
    </lineage>
</organism>
<dbReference type="EMBL" id="EF057797">
    <property type="protein sequence ID" value="ABM73424.1"/>
    <property type="molecule type" value="Genomic_DNA"/>
</dbReference>
<evidence type="ECO:0000313" key="2">
    <source>
        <dbReference type="Proteomes" id="UP000008090"/>
    </source>
</evidence>
<dbReference type="Pfam" id="PF06323">
    <property type="entry name" value="Phage_antiter_Q"/>
    <property type="match status" value="1"/>
</dbReference>